<dbReference type="EMBL" id="QLII01000001">
    <property type="protein sequence ID" value="RAI78735.1"/>
    <property type="molecule type" value="Genomic_DNA"/>
</dbReference>
<dbReference type="PROSITE" id="PS00061">
    <property type="entry name" value="ADH_SHORT"/>
    <property type="match status" value="1"/>
</dbReference>
<dbReference type="InterPro" id="IPR036291">
    <property type="entry name" value="NAD(P)-bd_dom_sf"/>
</dbReference>
<comment type="similarity">
    <text evidence="1">Belongs to the short-chain dehydrogenases/reductases (SDR) family.</text>
</comment>
<proteinExistence type="inferred from homology"/>
<protein>
    <submittedName>
        <fullName evidence="2">Short-chain dehydrogenase</fullName>
    </submittedName>
</protein>
<dbReference type="InterPro" id="IPR002347">
    <property type="entry name" value="SDR_fam"/>
</dbReference>
<dbReference type="Proteomes" id="UP000249016">
    <property type="component" value="Unassembled WGS sequence"/>
</dbReference>
<organism evidence="2 3">
    <name type="scientific">Spirosoma telluris</name>
    <dbReference type="NCBI Taxonomy" id="2183553"/>
    <lineage>
        <taxon>Bacteria</taxon>
        <taxon>Pseudomonadati</taxon>
        <taxon>Bacteroidota</taxon>
        <taxon>Cytophagia</taxon>
        <taxon>Cytophagales</taxon>
        <taxon>Cytophagaceae</taxon>
        <taxon>Spirosoma</taxon>
    </lineage>
</organism>
<dbReference type="GO" id="GO:0016616">
    <property type="term" value="F:oxidoreductase activity, acting on the CH-OH group of donors, NAD or NADP as acceptor"/>
    <property type="evidence" value="ECO:0007669"/>
    <property type="project" value="TreeGrafter"/>
</dbReference>
<dbReference type="Gene3D" id="3.40.50.720">
    <property type="entry name" value="NAD(P)-binding Rossmann-like Domain"/>
    <property type="match status" value="1"/>
</dbReference>
<evidence type="ECO:0000313" key="2">
    <source>
        <dbReference type="EMBL" id="RAI78735.1"/>
    </source>
</evidence>
<dbReference type="CDD" id="cd05233">
    <property type="entry name" value="SDR_c"/>
    <property type="match status" value="1"/>
</dbReference>
<evidence type="ECO:0000256" key="1">
    <source>
        <dbReference type="ARBA" id="ARBA00006484"/>
    </source>
</evidence>
<dbReference type="FunFam" id="3.40.50.720:FF:000084">
    <property type="entry name" value="Short-chain dehydrogenase reductase"/>
    <property type="match status" value="1"/>
</dbReference>
<dbReference type="NCBIfam" id="NF005075">
    <property type="entry name" value="PRK06500.1"/>
    <property type="match status" value="1"/>
</dbReference>
<dbReference type="PRINTS" id="PR00081">
    <property type="entry name" value="GDHRDH"/>
</dbReference>
<dbReference type="SUPFAM" id="SSF51735">
    <property type="entry name" value="NAD(P)-binding Rossmann-fold domains"/>
    <property type="match status" value="1"/>
</dbReference>
<dbReference type="AlphaFoldDB" id="A0A327NVN0"/>
<dbReference type="InterPro" id="IPR020904">
    <property type="entry name" value="Sc_DH/Rdtase_CS"/>
</dbReference>
<gene>
    <name evidence="2" type="ORF">HMF3257_35165</name>
</gene>
<evidence type="ECO:0000313" key="3">
    <source>
        <dbReference type="Proteomes" id="UP000249016"/>
    </source>
</evidence>
<keyword evidence="3" id="KW-1185">Reference proteome</keyword>
<dbReference type="Pfam" id="PF13561">
    <property type="entry name" value="adh_short_C2"/>
    <property type="match status" value="1"/>
</dbReference>
<comment type="caution">
    <text evidence="2">The sequence shown here is derived from an EMBL/GenBank/DDBJ whole genome shotgun (WGS) entry which is preliminary data.</text>
</comment>
<accession>A0A327NVN0</accession>
<name>A0A327NVN0_9BACT</name>
<dbReference type="PRINTS" id="PR00080">
    <property type="entry name" value="SDRFAMILY"/>
</dbReference>
<sequence>MNRLQNKVAIITGGSSGIGLATAKEFIAEGATVLITGRNQELLDQITAELGEKAYSIVWDASIPGNSGHLSAFVQANFSSIDILFVNAGVAKFAPFENMSEAIFDESVNTNVKGAYFTIQALVPFFKNGGSIILNTSINAHVGAPGASVYAATKGALLTMAKNLSTELITHHIRVNAISPGPIDTSLHSAAKLGISDQQLTQMNQGIIKAIPLGRFGRPEEIARVALFFASDDSSFVVGAELIVDGGMSMG</sequence>
<dbReference type="OrthoDB" id="9804104at2"/>
<dbReference type="PANTHER" id="PTHR42760">
    <property type="entry name" value="SHORT-CHAIN DEHYDROGENASES/REDUCTASES FAMILY MEMBER"/>
    <property type="match status" value="1"/>
</dbReference>
<reference evidence="2 3" key="1">
    <citation type="submission" date="2018-06" db="EMBL/GenBank/DDBJ databases">
        <title>Spirosoma sp. HMF3257 Genome sequencing and assembly.</title>
        <authorList>
            <person name="Kang H."/>
            <person name="Cha I."/>
            <person name="Kim H."/>
            <person name="Kang J."/>
            <person name="Joh K."/>
        </authorList>
    </citation>
    <scope>NUCLEOTIDE SEQUENCE [LARGE SCALE GENOMIC DNA]</scope>
    <source>
        <strain evidence="2 3">HMF3257</strain>
    </source>
</reference>